<accession>A0AAW7XVI4</accession>
<dbReference type="AlphaFoldDB" id="A0AAW7XVI4"/>
<dbReference type="RefSeq" id="WP_303494882.1">
    <property type="nucleotide sequence ID" value="NZ_JAUOPJ010000011.1"/>
</dbReference>
<name>A0AAW7XVI4_9RHOB</name>
<protein>
    <submittedName>
        <fullName evidence="1">Uncharacterized protein</fullName>
    </submittedName>
</protein>
<evidence type="ECO:0000313" key="2">
    <source>
        <dbReference type="Proteomes" id="UP001169823"/>
    </source>
</evidence>
<dbReference type="EMBL" id="JAUOPJ010000011">
    <property type="protein sequence ID" value="MDO6458052.1"/>
    <property type="molecule type" value="Genomic_DNA"/>
</dbReference>
<proteinExistence type="predicted"/>
<sequence>MTEIEILIAAREFLGMNLTRQDRMISIVLGKKSNKTLAEELIETLTQSGNSEAIDSAAALRMVAKARKEAIDLLAKERGLA</sequence>
<evidence type="ECO:0000313" key="1">
    <source>
        <dbReference type="EMBL" id="MDO6458052.1"/>
    </source>
</evidence>
<comment type="caution">
    <text evidence="1">The sequence shown here is derived from an EMBL/GenBank/DDBJ whole genome shotgun (WGS) entry which is preliminary data.</text>
</comment>
<organism evidence="1 2">
    <name type="scientific">Celeribacter halophilus</name>
    <dbReference type="NCBI Taxonomy" id="576117"/>
    <lineage>
        <taxon>Bacteria</taxon>
        <taxon>Pseudomonadati</taxon>
        <taxon>Pseudomonadota</taxon>
        <taxon>Alphaproteobacteria</taxon>
        <taxon>Rhodobacterales</taxon>
        <taxon>Roseobacteraceae</taxon>
        <taxon>Celeribacter</taxon>
    </lineage>
</organism>
<gene>
    <name evidence="1" type="ORF">Q4494_13260</name>
</gene>
<reference evidence="1" key="1">
    <citation type="submission" date="2023-07" db="EMBL/GenBank/DDBJ databases">
        <title>Genome content predicts the carbon catabolic preferences of heterotrophic bacteria.</title>
        <authorList>
            <person name="Gralka M."/>
        </authorList>
    </citation>
    <scope>NUCLEOTIDE SEQUENCE</scope>
    <source>
        <strain evidence="1">I2M02</strain>
    </source>
</reference>
<dbReference type="Proteomes" id="UP001169823">
    <property type="component" value="Unassembled WGS sequence"/>
</dbReference>